<sequence length="115" mass="12802">MQFPALLEHRTGLQINACYLYSQMAESKYFDCIVLNMVLHLSDLFRGVFWKAATIGSSLLRSIAASALSSTSDSFLFVYCICRLSISGVNTLEVFALWQRMTGKDGAFYAAALPR</sequence>
<protein>
    <submittedName>
        <fullName evidence="1">Uncharacterized protein</fullName>
    </submittedName>
</protein>
<dbReference type="AlphaFoldDB" id="A0A8X8YIC5"/>
<dbReference type="Proteomes" id="UP000298416">
    <property type="component" value="Unassembled WGS sequence"/>
</dbReference>
<evidence type="ECO:0000313" key="2">
    <source>
        <dbReference type="Proteomes" id="UP000298416"/>
    </source>
</evidence>
<name>A0A8X8YIC5_SALSN</name>
<reference evidence="1" key="2">
    <citation type="submission" date="2020-08" db="EMBL/GenBank/DDBJ databases">
        <title>Plant Genome Project.</title>
        <authorList>
            <person name="Zhang R.-G."/>
        </authorList>
    </citation>
    <scope>NUCLEOTIDE SEQUENCE</scope>
    <source>
        <strain evidence="1">Huo1</strain>
        <tissue evidence="1">Leaf</tissue>
    </source>
</reference>
<proteinExistence type="predicted"/>
<organism evidence="1">
    <name type="scientific">Salvia splendens</name>
    <name type="common">Scarlet sage</name>
    <dbReference type="NCBI Taxonomy" id="180675"/>
    <lineage>
        <taxon>Eukaryota</taxon>
        <taxon>Viridiplantae</taxon>
        <taxon>Streptophyta</taxon>
        <taxon>Embryophyta</taxon>
        <taxon>Tracheophyta</taxon>
        <taxon>Spermatophyta</taxon>
        <taxon>Magnoliopsida</taxon>
        <taxon>eudicotyledons</taxon>
        <taxon>Gunneridae</taxon>
        <taxon>Pentapetalae</taxon>
        <taxon>asterids</taxon>
        <taxon>lamiids</taxon>
        <taxon>Lamiales</taxon>
        <taxon>Lamiaceae</taxon>
        <taxon>Nepetoideae</taxon>
        <taxon>Mentheae</taxon>
        <taxon>Salviinae</taxon>
        <taxon>Salvia</taxon>
        <taxon>Salvia subgen. Calosphace</taxon>
        <taxon>core Calosphace</taxon>
    </lineage>
</organism>
<gene>
    <name evidence="1" type="ORF">SASPL_108205</name>
</gene>
<evidence type="ECO:0000313" key="1">
    <source>
        <dbReference type="EMBL" id="KAG6430143.1"/>
    </source>
</evidence>
<keyword evidence="2" id="KW-1185">Reference proteome</keyword>
<accession>A0A8X8YIC5</accession>
<comment type="caution">
    <text evidence="1">The sequence shown here is derived from an EMBL/GenBank/DDBJ whole genome shotgun (WGS) entry which is preliminary data.</text>
</comment>
<dbReference type="EMBL" id="PNBA02000003">
    <property type="protein sequence ID" value="KAG6430143.1"/>
    <property type="molecule type" value="Genomic_DNA"/>
</dbReference>
<reference evidence="1" key="1">
    <citation type="submission" date="2018-01" db="EMBL/GenBank/DDBJ databases">
        <authorList>
            <person name="Mao J.F."/>
        </authorList>
    </citation>
    <scope>NUCLEOTIDE SEQUENCE</scope>
    <source>
        <strain evidence="1">Huo1</strain>
        <tissue evidence="1">Leaf</tissue>
    </source>
</reference>